<dbReference type="Pfam" id="PF13480">
    <property type="entry name" value="Acetyltransf_6"/>
    <property type="match status" value="1"/>
</dbReference>
<dbReference type="InterPro" id="IPR017469">
    <property type="entry name" value="PEP-CTERM_FemAB-rel"/>
</dbReference>
<dbReference type="EMBL" id="JBHSCX010000025">
    <property type="protein sequence ID" value="MFC4364418.1"/>
    <property type="molecule type" value="Genomic_DNA"/>
</dbReference>
<protein>
    <submittedName>
        <fullName evidence="4">FemAB family XrtA/PEP-CTERM system-associated protein</fullName>
    </submittedName>
</protein>
<evidence type="ECO:0000313" key="5">
    <source>
        <dbReference type="Proteomes" id="UP001595840"/>
    </source>
</evidence>
<dbReference type="InterPro" id="IPR016181">
    <property type="entry name" value="Acyl_CoA_acyltransferase"/>
</dbReference>
<evidence type="ECO:0000256" key="2">
    <source>
        <dbReference type="SAM" id="MobiDB-lite"/>
    </source>
</evidence>
<feature type="region of interest" description="Disordered" evidence="2">
    <location>
        <begin position="1"/>
        <end position="36"/>
    </location>
</feature>
<dbReference type="PANTHER" id="PTHR36174">
    <property type="entry name" value="LIPID II:GLYCINE GLYCYLTRANSFERASE"/>
    <property type="match status" value="1"/>
</dbReference>
<name>A0ABV8V9Q9_9GAMM</name>
<dbReference type="Proteomes" id="UP001595840">
    <property type="component" value="Unassembled WGS sequence"/>
</dbReference>
<dbReference type="NCBIfam" id="TIGR03019">
    <property type="entry name" value="pepcterm_femAB"/>
    <property type="match status" value="1"/>
</dbReference>
<evidence type="ECO:0000259" key="3">
    <source>
        <dbReference type="Pfam" id="PF13480"/>
    </source>
</evidence>
<gene>
    <name evidence="4" type="ORF">ACFOX3_19070</name>
</gene>
<dbReference type="PANTHER" id="PTHR36174:SF1">
    <property type="entry name" value="LIPID II:GLYCINE GLYCYLTRANSFERASE"/>
    <property type="match status" value="1"/>
</dbReference>
<proteinExistence type="predicted"/>
<dbReference type="InterPro" id="IPR050644">
    <property type="entry name" value="PG_Glycine_Bridge_Synth"/>
</dbReference>
<dbReference type="RefSeq" id="WP_290260792.1">
    <property type="nucleotide sequence ID" value="NZ_JAUFQG010000004.1"/>
</dbReference>
<dbReference type="SUPFAM" id="SSF55729">
    <property type="entry name" value="Acyl-CoA N-acyltransferases (Nat)"/>
    <property type="match status" value="2"/>
</dbReference>
<organism evidence="4 5">
    <name type="scientific">Simiduia curdlanivorans</name>
    <dbReference type="NCBI Taxonomy" id="1492769"/>
    <lineage>
        <taxon>Bacteria</taxon>
        <taxon>Pseudomonadati</taxon>
        <taxon>Pseudomonadota</taxon>
        <taxon>Gammaproteobacteria</taxon>
        <taxon>Cellvibrionales</taxon>
        <taxon>Cellvibrionaceae</taxon>
        <taxon>Simiduia</taxon>
    </lineage>
</organism>
<evidence type="ECO:0000313" key="4">
    <source>
        <dbReference type="EMBL" id="MFC4364418.1"/>
    </source>
</evidence>
<dbReference type="Gene3D" id="3.40.630.30">
    <property type="match status" value="1"/>
</dbReference>
<comment type="caution">
    <text evidence="4">The sequence shown here is derived from an EMBL/GenBank/DDBJ whole genome shotgun (WGS) entry which is preliminary data.</text>
</comment>
<dbReference type="InterPro" id="IPR038740">
    <property type="entry name" value="BioF2-like_GNAT_dom"/>
</dbReference>
<reference evidence="5" key="1">
    <citation type="journal article" date="2019" name="Int. J. Syst. Evol. Microbiol.">
        <title>The Global Catalogue of Microorganisms (GCM) 10K type strain sequencing project: providing services to taxonomists for standard genome sequencing and annotation.</title>
        <authorList>
            <consortium name="The Broad Institute Genomics Platform"/>
            <consortium name="The Broad Institute Genome Sequencing Center for Infectious Disease"/>
            <person name="Wu L."/>
            <person name="Ma J."/>
        </authorList>
    </citation>
    <scope>NUCLEOTIDE SEQUENCE [LARGE SCALE GENOMIC DNA]</scope>
    <source>
        <strain evidence="5">CECT 8570</strain>
    </source>
</reference>
<keyword evidence="5" id="KW-1185">Reference proteome</keyword>
<keyword evidence="1" id="KW-0175">Coiled coil</keyword>
<evidence type="ECO:0000256" key="1">
    <source>
        <dbReference type="SAM" id="Coils"/>
    </source>
</evidence>
<accession>A0ABV8V9Q9</accession>
<feature type="domain" description="BioF2-like acetyltransferase" evidence="3">
    <location>
        <begin position="256"/>
        <end position="374"/>
    </location>
</feature>
<sequence>MKNSEINTLRRKLKEKLDEKGATSSQFKEAKKPSPEFDTLINKMKDITDDIKAIEKQIKQLEKSPLEEDTASKNLLKPSVIYQNKHSNFSASFSIDTLQPESLQRWEHFVLNRKASVFFTSAWQAIIKASFNHDTIIIVAKNAGGEIIGGLPITIVSSALFGRMGVSVPYVNYGGVESDFLNVTKALLSHCNDIAITHKLKHVEVRTMQSELADTSISKKVSMVLKLPNSKQALESQLSAKVRAQYKKAEINSPSIKFGKLELLDDFYRVFSENMRDLGTPVYSRGFFQSILSTAAIKATIAVGYLEGIPVSTGFLIGNQDTLEIPWASTLKKYNHKNMNMWLYRQILDHAIDCNYDYFDFGRSTKDAGTYKFKKQWGAQPFEHHWYYFGSSQKSSDLNTDNPKLQLLIKAWKRLPVWLTRLIGPIIVRGIP</sequence>
<feature type="coiled-coil region" evidence="1">
    <location>
        <begin position="37"/>
        <end position="64"/>
    </location>
</feature>